<organism evidence="4">
    <name type="scientific">Alectorobius mimon</name>
    <dbReference type="NCBI Taxonomy" id="360319"/>
    <lineage>
        <taxon>Eukaryota</taxon>
        <taxon>Metazoa</taxon>
        <taxon>Ecdysozoa</taxon>
        <taxon>Arthropoda</taxon>
        <taxon>Chelicerata</taxon>
        <taxon>Arachnida</taxon>
        <taxon>Acari</taxon>
        <taxon>Parasitiformes</taxon>
        <taxon>Ixodida</taxon>
        <taxon>Ixodoidea</taxon>
        <taxon>Argasidae</taxon>
        <taxon>Ornithodorinae</taxon>
        <taxon>Alectorobius</taxon>
    </lineage>
</organism>
<feature type="region of interest" description="Disordered" evidence="1">
    <location>
        <begin position="275"/>
        <end position="294"/>
    </location>
</feature>
<dbReference type="EMBL" id="GEIB01000017">
    <property type="protein sequence ID" value="JAR87704.1"/>
    <property type="molecule type" value="Transcribed_RNA"/>
</dbReference>
<sequence>RVLLTTCSARIFTMSSTRLGLIAFCLLVATDGSTALNDIDDYTLEESARVLGPLLPWSLRLFPYVAPVISKGAFIAVLSGLAYLVLFIGSFFFPPLGVLLGFTPFAFRSFSDIKAEHVDRVARAVERAIETTTASVVEGAPTNCRRRLVCETSKAISDGVPALPFFDNLFRNSTQSTDTYLGAWANGWLGNDCSIFQQNCDLASSQGYTSVVSFFGGPDSYIGSIFTRFTNTSAEPEATTLSWATTLAKIVSSTLPPASTPSPAVLEAIATTLARGAIEPSSPTENPRPMDAPE</sequence>
<keyword evidence="3" id="KW-0732">Signal</keyword>
<proteinExistence type="predicted"/>
<reference evidence="4" key="1">
    <citation type="submission" date="2016-03" db="EMBL/GenBank/DDBJ databases">
        <title>Gut transcriptome analysis on engorged females of Ornithodoros mimon (Acari: Argasidae) and phylogenetic inferences of soft ticks.</title>
        <authorList>
            <person name="Landulfo G.A."/>
            <person name="Giovanni D."/>
            <person name="Carvalho E."/>
            <person name="Junqueira-de-Azevedo I."/>
            <person name="Patane J."/>
            <person name="Mendoca R."/>
            <person name="Barros-Battesti D."/>
        </authorList>
    </citation>
    <scope>NUCLEOTIDE SEQUENCE</scope>
    <source>
        <strain evidence="4">Females</strain>
        <tissue evidence="4">Gut</tissue>
    </source>
</reference>
<accession>A0A147BAC8</accession>
<evidence type="ECO:0000256" key="2">
    <source>
        <dbReference type="SAM" id="Phobius"/>
    </source>
</evidence>
<feature type="signal peptide" evidence="3">
    <location>
        <begin position="1"/>
        <end position="35"/>
    </location>
</feature>
<evidence type="ECO:0000313" key="4">
    <source>
        <dbReference type="EMBL" id="JAR87704.1"/>
    </source>
</evidence>
<keyword evidence="2" id="KW-0812">Transmembrane</keyword>
<protein>
    <submittedName>
        <fullName evidence="4">Uncharacterized protein</fullName>
    </submittedName>
</protein>
<keyword evidence="2" id="KW-1133">Transmembrane helix</keyword>
<name>A0A147BAC8_9ACAR</name>
<evidence type="ECO:0000256" key="1">
    <source>
        <dbReference type="SAM" id="MobiDB-lite"/>
    </source>
</evidence>
<feature type="non-terminal residue" evidence="4">
    <location>
        <position position="1"/>
    </location>
</feature>
<feature type="chain" id="PRO_5007541872" evidence="3">
    <location>
        <begin position="36"/>
        <end position="294"/>
    </location>
</feature>
<dbReference type="AlphaFoldDB" id="A0A147BAC8"/>
<evidence type="ECO:0000256" key="3">
    <source>
        <dbReference type="SAM" id="SignalP"/>
    </source>
</evidence>
<keyword evidence="2" id="KW-0472">Membrane</keyword>
<feature type="transmembrane region" description="Helical" evidence="2">
    <location>
        <begin position="85"/>
        <end position="107"/>
    </location>
</feature>